<keyword evidence="3" id="KW-1185">Reference proteome</keyword>
<feature type="compositionally biased region" description="Basic and acidic residues" evidence="1">
    <location>
        <begin position="289"/>
        <end position="299"/>
    </location>
</feature>
<organism evidence="2 3">
    <name type="scientific">Mycena albidolilacea</name>
    <dbReference type="NCBI Taxonomy" id="1033008"/>
    <lineage>
        <taxon>Eukaryota</taxon>
        <taxon>Fungi</taxon>
        <taxon>Dikarya</taxon>
        <taxon>Basidiomycota</taxon>
        <taxon>Agaricomycotina</taxon>
        <taxon>Agaricomycetes</taxon>
        <taxon>Agaricomycetidae</taxon>
        <taxon>Agaricales</taxon>
        <taxon>Marasmiineae</taxon>
        <taxon>Mycenaceae</taxon>
        <taxon>Mycena</taxon>
    </lineage>
</organism>
<feature type="compositionally biased region" description="Acidic residues" evidence="1">
    <location>
        <begin position="475"/>
        <end position="491"/>
    </location>
</feature>
<accession>A0AAD7A8D6</accession>
<feature type="region of interest" description="Disordered" evidence="1">
    <location>
        <begin position="254"/>
        <end position="299"/>
    </location>
</feature>
<evidence type="ECO:0000313" key="2">
    <source>
        <dbReference type="EMBL" id="KAJ7352086.1"/>
    </source>
</evidence>
<sequence length="491" mass="54590">MYKQVDFACGNLHARVTSVTPAKLDFLRGDEKLYREAIRAFSSRFVWGTHKSGAFILRVGLDCGPDKYRKEGHGNVNMDTVVVAATTIEPTTLIVPETMGMAVTRTTTASVAIAPTSVIPDIPLTNTFSNEEVQAMISMGNSNTMNSTSWKNWWPGMLLPGLGLPAEELCGSRFAGLLSADLLLKLDKMTVNMLGQENNKVHTYYMLNGMGLGDTQKETLWGGVVAPPAKCKPVNQKWKGPGKRARKELEDLEAQMQGEASDSRTEGEEEPMREAPSQKPDCPMKMPRATKDKKKDMGVWQDKGRIEKKLPTSKAPCRSVGNTDDMTPCQTKMFASKKQIKPKVFGHQFWEWWVNINPEWRTNQRPMIREDACLKWWRDVMKMPSPDWEEAMNDVMYHPNRGNTNPQNSAAIAQSKDMPSSTLSGSFLGTAMNLCMATHSQIRRVGPNPEIPTGINSTRETPATGGVPGRLSREELDEMADDPDADMDDGE</sequence>
<name>A0AAD7A8D6_9AGAR</name>
<gene>
    <name evidence="2" type="ORF">DFH08DRAFT_990141</name>
</gene>
<protein>
    <submittedName>
        <fullName evidence="2">Uncharacterized protein</fullName>
    </submittedName>
</protein>
<reference evidence="2" key="1">
    <citation type="submission" date="2023-03" db="EMBL/GenBank/DDBJ databases">
        <title>Massive genome expansion in bonnet fungi (Mycena s.s.) driven by repeated elements and novel gene families across ecological guilds.</title>
        <authorList>
            <consortium name="Lawrence Berkeley National Laboratory"/>
            <person name="Harder C.B."/>
            <person name="Miyauchi S."/>
            <person name="Viragh M."/>
            <person name="Kuo A."/>
            <person name="Thoen E."/>
            <person name="Andreopoulos B."/>
            <person name="Lu D."/>
            <person name="Skrede I."/>
            <person name="Drula E."/>
            <person name="Henrissat B."/>
            <person name="Morin E."/>
            <person name="Kohler A."/>
            <person name="Barry K."/>
            <person name="LaButti K."/>
            <person name="Morin E."/>
            <person name="Salamov A."/>
            <person name="Lipzen A."/>
            <person name="Mereny Z."/>
            <person name="Hegedus B."/>
            <person name="Baldrian P."/>
            <person name="Stursova M."/>
            <person name="Weitz H."/>
            <person name="Taylor A."/>
            <person name="Grigoriev I.V."/>
            <person name="Nagy L.G."/>
            <person name="Martin F."/>
            <person name="Kauserud H."/>
        </authorList>
    </citation>
    <scope>NUCLEOTIDE SEQUENCE</scope>
    <source>
        <strain evidence="2">CBHHK002</strain>
    </source>
</reference>
<comment type="caution">
    <text evidence="2">The sequence shown here is derived from an EMBL/GenBank/DDBJ whole genome shotgun (WGS) entry which is preliminary data.</text>
</comment>
<feature type="region of interest" description="Disordered" evidence="1">
    <location>
        <begin position="444"/>
        <end position="491"/>
    </location>
</feature>
<dbReference type="Proteomes" id="UP001218218">
    <property type="component" value="Unassembled WGS sequence"/>
</dbReference>
<feature type="compositionally biased region" description="Basic and acidic residues" evidence="1">
    <location>
        <begin position="261"/>
        <end position="273"/>
    </location>
</feature>
<evidence type="ECO:0000313" key="3">
    <source>
        <dbReference type="Proteomes" id="UP001218218"/>
    </source>
</evidence>
<dbReference type="AlphaFoldDB" id="A0AAD7A8D6"/>
<proteinExistence type="predicted"/>
<evidence type="ECO:0000256" key="1">
    <source>
        <dbReference type="SAM" id="MobiDB-lite"/>
    </source>
</evidence>
<dbReference type="EMBL" id="JARIHO010000012">
    <property type="protein sequence ID" value="KAJ7352086.1"/>
    <property type="molecule type" value="Genomic_DNA"/>
</dbReference>